<dbReference type="EMBL" id="JAPWDV010000001">
    <property type="protein sequence ID" value="KAJ6222897.1"/>
    <property type="molecule type" value="Genomic_DNA"/>
</dbReference>
<evidence type="ECO:0000256" key="1">
    <source>
        <dbReference type="ARBA" id="ARBA00023186"/>
    </source>
</evidence>
<evidence type="ECO:0000313" key="4">
    <source>
        <dbReference type="Proteomes" id="UP001142055"/>
    </source>
</evidence>
<dbReference type="InterPro" id="IPR008971">
    <property type="entry name" value="HSP40/DnaJ_pept-bd"/>
</dbReference>
<dbReference type="Proteomes" id="UP001142055">
    <property type="component" value="Chromosome 1"/>
</dbReference>
<gene>
    <name evidence="3" type="ORF">RDWZM_001442</name>
</gene>
<keyword evidence="4" id="KW-1185">Reference proteome</keyword>
<reference evidence="3" key="1">
    <citation type="submission" date="2022-12" db="EMBL/GenBank/DDBJ databases">
        <title>Genome assemblies of Blomia tropicalis.</title>
        <authorList>
            <person name="Cui Y."/>
        </authorList>
    </citation>
    <scope>NUCLEOTIDE SEQUENCE</scope>
    <source>
        <tissue evidence="3">Adult mites</tissue>
    </source>
</reference>
<protein>
    <recommendedName>
        <fullName evidence="2">Chaperone DnaJ C-terminal domain-containing protein</fullName>
    </recommendedName>
</protein>
<proteinExistence type="predicted"/>
<name>A0A9Q0ME84_BLOTA</name>
<dbReference type="PANTHER" id="PTHR24078:SF553">
    <property type="entry name" value="DNAJ HOMOLOG SUBFAMILY B MEMBER 5"/>
    <property type="match status" value="1"/>
</dbReference>
<evidence type="ECO:0000259" key="2">
    <source>
        <dbReference type="Pfam" id="PF01556"/>
    </source>
</evidence>
<keyword evidence="1" id="KW-0143">Chaperone</keyword>
<dbReference type="GO" id="GO:0051087">
    <property type="term" value="F:protein-folding chaperone binding"/>
    <property type="evidence" value="ECO:0007669"/>
    <property type="project" value="TreeGrafter"/>
</dbReference>
<comment type="caution">
    <text evidence="3">The sequence shown here is derived from an EMBL/GenBank/DDBJ whole genome shotgun (WGS) entry which is preliminary data.</text>
</comment>
<sequence>MGNGDRVNATVSNFSYSEALKRNTPNQNGFQSSYNLESSSPSVQYNNCKSNQNIMVKVRHLNTGTPLSGFEASKQNVDFANSLNSKNSPHYSFNNTNSISNNSGIFENNSLKRMKEIDLFLSLEEVLNGCIKEKCLSRKIVEEDQIERIEEKQFKIDITPGIVENERILFKNAGDQLYGQEADDIVFVVKMEEHPIFKRDGANIFMYFKDRLEESRKNGNFTKIG</sequence>
<organism evidence="3 4">
    <name type="scientific">Blomia tropicalis</name>
    <name type="common">Mite</name>
    <dbReference type="NCBI Taxonomy" id="40697"/>
    <lineage>
        <taxon>Eukaryota</taxon>
        <taxon>Metazoa</taxon>
        <taxon>Ecdysozoa</taxon>
        <taxon>Arthropoda</taxon>
        <taxon>Chelicerata</taxon>
        <taxon>Arachnida</taxon>
        <taxon>Acari</taxon>
        <taxon>Acariformes</taxon>
        <taxon>Sarcoptiformes</taxon>
        <taxon>Astigmata</taxon>
        <taxon>Glycyphagoidea</taxon>
        <taxon>Echimyopodidae</taxon>
        <taxon>Blomia</taxon>
    </lineage>
</organism>
<accession>A0A9Q0ME84</accession>
<evidence type="ECO:0000313" key="3">
    <source>
        <dbReference type="EMBL" id="KAJ6222897.1"/>
    </source>
</evidence>
<dbReference type="InterPro" id="IPR051339">
    <property type="entry name" value="DnaJ_subfamily_B"/>
</dbReference>
<dbReference type="Pfam" id="PF01556">
    <property type="entry name" value="DnaJ_C"/>
    <property type="match status" value="1"/>
</dbReference>
<dbReference type="InterPro" id="IPR002939">
    <property type="entry name" value="DnaJ_C"/>
</dbReference>
<dbReference type="GO" id="GO:0006457">
    <property type="term" value="P:protein folding"/>
    <property type="evidence" value="ECO:0007669"/>
    <property type="project" value="InterPro"/>
</dbReference>
<feature type="domain" description="Chaperone DnaJ C-terminal" evidence="2">
    <location>
        <begin position="116"/>
        <end position="207"/>
    </location>
</feature>
<dbReference type="PANTHER" id="PTHR24078">
    <property type="entry name" value="DNAJ HOMOLOG SUBFAMILY C MEMBER"/>
    <property type="match status" value="1"/>
</dbReference>
<dbReference type="SUPFAM" id="SSF49493">
    <property type="entry name" value="HSP40/DnaJ peptide-binding domain"/>
    <property type="match status" value="1"/>
</dbReference>
<dbReference type="Gene3D" id="2.60.260.20">
    <property type="entry name" value="Urease metallochaperone UreE, N-terminal domain"/>
    <property type="match status" value="1"/>
</dbReference>
<dbReference type="AlphaFoldDB" id="A0A9Q0ME84"/>
<dbReference type="GO" id="GO:0005829">
    <property type="term" value="C:cytosol"/>
    <property type="evidence" value="ECO:0007669"/>
    <property type="project" value="TreeGrafter"/>
</dbReference>
<dbReference type="GO" id="GO:0051082">
    <property type="term" value="F:unfolded protein binding"/>
    <property type="evidence" value="ECO:0007669"/>
    <property type="project" value="InterPro"/>
</dbReference>